<accession>A0AAU9K7Z7</accession>
<comment type="caution">
    <text evidence="2">The sequence shown here is derived from an EMBL/GenBank/DDBJ whole genome shotgun (WGS) entry which is preliminary data.</text>
</comment>
<proteinExistence type="predicted"/>
<organism evidence="2 3">
    <name type="scientific">Blepharisma stoltei</name>
    <dbReference type="NCBI Taxonomy" id="1481888"/>
    <lineage>
        <taxon>Eukaryota</taxon>
        <taxon>Sar</taxon>
        <taxon>Alveolata</taxon>
        <taxon>Ciliophora</taxon>
        <taxon>Postciliodesmatophora</taxon>
        <taxon>Heterotrichea</taxon>
        <taxon>Heterotrichida</taxon>
        <taxon>Blepharismidae</taxon>
        <taxon>Blepharisma</taxon>
    </lineage>
</organism>
<feature type="region of interest" description="Disordered" evidence="1">
    <location>
        <begin position="182"/>
        <end position="225"/>
    </location>
</feature>
<feature type="region of interest" description="Disordered" evidence="1">
    <location>
        <begin position="1"/>
        <end position="47"/>
    </location>
</feature>
<name>A0AAU9K7Z7_9CILI</name>
<dbReference type="Proteomes" id="UP001162131">
    <property type="component" value="Unassembled WGS sequence"/>
</dbReference>
<gene>
    <name evidence="2" type="ORF">BSTOLATCC_MIC48097</name>
</gene>
<dbReference type="AlphaFoldDB" id="A0AAU9K7Z7"/>
<evidence type="ECO:0000256" key="1">
    <source>
        <dbReference type="SAM" id="MobiDB-lite"/>
    </source>
</evidence>
<evidence type="ECO:0000313" key="2">
    <source>
        <dbReference type="EMBL" id="CAG9329271.1"/>
    </source>
</evidence>
<dbReference type="EMBL" id="CAJZBQ010000047">
    <property type="protein sequence ID" value="CAG9329271.1"/>
    <property type="molecule type" value="Genomic_DNA"/>
</dbReference>
<keyword evidence="3" id="KW-1185">Reference proteome</keyword>
<feature type="compositionally biased region" description="Basic residues" evidence="1">
    <location>
        <begin position="7"/>
        <end position="24"/>
    </location>
</feature>
<sequence length="239" mass="27044">MEAKSSRLQHHTRLPSVSRRKNSPSRKCTAKDLHLPALSTKRSASPYASTLLQVPRSRPQTKNPNQGHQRLLNSKFFTKLIKISGASASTADTGVDDSENPIIEPDSPKISDLNPSNNIKAAIHKIDPGFQHYLDSDMTSELKCDPRALFRESIEIKRGRIIQLEYNDVVIEDSHLLPLDSESPKFSRRGGVSSPFDLDETRNNSRWNSPIPPRPETRNTYMKPPNYCRHFRSNSNFIS</sequence>
<evidence type="ECO:0000313" key="3">
    <source>
        <dbReference type="Proteomes" id="UP001162131"/>
    </source>
</evidence>
<reference evidence="2" key="1">
    <citation type="submission" date="2021-09" db="EMBL/GenBank/DDBJ databases">
        <authorList>
            <consortium name="AG Swart"/>
            <person name="Singh M."/>
            <person name="Singh A."/>
            <person name="Seah K."/>
            <person name="Emmerich C."/>
        </authorList>
    </citation>
    <scope>NUCLEOTIDE SEQUENCE</scope>
    <source>
        <strain evidence="2">ATCC30299</strain>
    </source>
</reference>
<feature type="region of interest" description="Disordered" evidence="1">
    <location>
        <begin position="88"/>
        <end position="115"/>
    </location>
</feature>
<protein>
    <submittedName>
        <fullName evidence="2">Uncharacterized protein</fullName>
    </submittedName>
</protein>